<dbReference type="InterPro" id="IPR006665">
    <property type="entry name" value="OmpA-like"/>
</dbReference>
<dbReference type="OrthoDB" id="9809364at2"/>
<dbReference type="CDD" id="cd07185">
    <property type="entry name" value="OmpA_C-like"/>
    <property type="match status" value="1"/>
</dbReference>
<reference evidence="7" key="1">
    <citation type="submission" date="2019-08" db="EMBL/GenBank/DDBJ databases">
        <title>Seonamhaeicola sediminis sp. nov., isolated from marine sediment.</title>
        <authorList>
            <person name="Cao W.R."/>
        </authorList>
    </citation>
    <scope>NUCLEOTIDE SEQUENCE [LARGE SCALE GENOMIC DNA]</scope>
    <source>
        <strain evidence="7">Gy8</strain>
    </source>
</reference>
<dbReference type="InterPro" id="IPR011659">
    <property type="entry name" value="WD40"/>
</dbReference>
<dbReference type="PRINTS" id="PR01021">
    <property type="entry name" value="OMPADOMAIN"/>
</dbReference>
<keyword evidence="2 4" id="KW-0472">Membrane</keyword>
<dbReference type="SUPFAM" id="SSF103088">
    <property type="entry name" value="OmpA-like"/>
    <property type="match status" value="1"/>
</dbReference>
<dbReference type="InterPro" id="IPR019734">
    <property type="entry name" value="TPR_rpt"/>
</dbReference>
<organism evidence="6 7">
    <name type="scientific">Seonamhaeicola algicola</name>
    <dbReference type="NCBI Taxonomy" id="1719036"/>
    <lineage>
        <taxon>Bacteria</taxon>
        <taxon>Pseudomonadati</taxon>
        <taxon>Bacteroidota</taxon>
        <taxon>Flavobacteriia</taxon>
        <taxon>Flavobacteriales</taxon>
        <taxon>Flavobacteriaceae</taxon>
    </lineage>
</organism>
<dbReference type="EMBL" id="VOSC01000019">
    <property type="protein sequence ID" value="TXE12087.1"/>
    <property type="molecule type" value="Genomic_DNA"/>
</dbReference>
<evidence type="ECO:0000259" key="5">
    <source>
        <dbReference type="PROSITE" id="PS51123"/>
    </source>
</evidence>
<sequence>MKITKNIFTIIALSIVLVGNAQSNRTIKKVTKEYEKFSYVKTTDVLLDIAEKGYESKDILQKLGNSYYFNNEMEDAVKWYSKLLNNYNDTEAEYLFRYAQALKSLKKYDEADEWMQKFVELRGNERRSEIFNNQKNYLADIDRLSEDFQLTNLPINTEVSDFGSNQYNGQLIFASSRGNGKKYKWNNQPYLNLYTSNKEENGTYVTAKLLNNSVNTKYHESSVAFMPKNDVMYFTRNNFFKHKLKRDEEGVNRLQIYRSKLNSNNKWDDIESIHFNSKEYSVAHPTINRFGTKMYFASDMPGTVGNSDLYMVDINEDGTLGTPVNLGVHINTESHETFPFINANGDLYFSSNGRNGLGGLDVYMVRDFEEKYTKKMPLTIENVGKPINSPMDDFGYYENLYTQEGFITSNREGGKGDDDIYSFTIPNCVQNLSGVVYDKKTNNILPNAKVILLNKSGDKISETIANDKGFYEFDDALKCNSEFLLRASKEKYQDNEQRFTSTNNRKASIEVDAYLDIDEVSITQGTNLREALSLNPIYFDLDKHYIRKDAEIELQKVISVMQKFPNLKIDVRSHTDSRATKAYNNKLSERRNKSTIQYIIEKGNITPERLTGKGYGESQLVNKCSDGVPCTEAEHQLNRRSDFIVIEQ</sequence>
<comment type="caution">
    <text evidence="6">The sequence shown here is derived from an EMBL/GenBank/DDBJ whole genome shotgun (WGS) entry which is preliminary data.</text>
</comment>
<protein>
    <submittedName>
        <fullName evidence="6">OmpA family protein</fullName>
    </submittedName>
</protein>
<dbReference type="SUPFAM" id="SSF48452">
    <property type="entry name" value="TPR-like"/>
    <property type="match status" value="1"/>
</dbReference>
<evidence type="ECO:0000256" key="1">
    <source>
        <dbReference type="ARBA" id="ARBA00004442"/>
    </source>
</evidence>
<dbReference type="PANTHER" id="PTHR30329:SF21">
    <property type="entry name" value="LIPOPROTEIN YIAD-RELATED"/>
    <property type="match status" value="1"/>
</dbReference>
<name>A0A5C7AUR7_9FLAO</name>
<dbReference type="Gene3D" id="1.25.40.10">
    <property type="entry name" value="Tetratricopeptide repeat domain"/>
    <property type="match status" value="1"/>
</dbReference>
<dbReference type="RefSeq" id="WP_147134334.1">
    <property type="nucleotide sequence ID" value="NZ_VOSC01000019.1"/>
</dbReference>
<evidence type="ECO:0000313" key="6">
    <source>
        <dbReference type="EMBL" id="TXE12087.1"/>
    </source>
</evidence>
<keyword evidence="3" id="KW-0998">Cell outer membrane</keyword>
<dbReference type="InterPro" id="IPR050330">
    <property type="entry name" value="Bact_OuterMem_StrucFunc"/>
</dbReference>
<evidence type="ECO:0000313" key="7">
    <source>
        <dbReference type="Proteomes" id="UP000321790"/>
    </source>
</evidence>
<evidence type="ECO:0000256" key="3">
    <source>
        <dbReference type="ARBA" id="ARBA00023237"/>
    </source>
</evidence>
<dbReference type="InterPro" id="IPR036737">
    <property type="entry name" value="OmpA-like_sf"/>
</dbReference>
<dbReference type="AlphaFoldDB" id="A0A5C7AUR7"/>
<dbReference type="SUPFAM" id="SSF82171">
    <property type="entry name" value="DPP6 N-terminal domain-like"/>
    <property type="match status" value="1"/>
</dbReference>
<dbReference type="Gene3D" id="3.30.1330.60">
    <property type="entry name" value="OmpA-like domain"/>
    <property type="match status" value="1"/>
</dbReference>
<proteinExistence type="predicted"/>
<gene>
    <name evidence="6" type="ORF">FUA26_08475</name>
</gene>
<evidence type="ECO:0000256" key="2">
    <source>
        <dbReference type="ARBA" id="ARBA00023136"/>
    </source>
</evidence>
<feature type="domain" description="OmpA-like" evidence="5">
    <location>
        <begin position="526"/>
        <end position="648"/>
    </location>
</feature>
<dbReference type="Gene3D" id="2.60.40.1120">
    <property type="entry name" value="Carboxypeptidase-like, regulatory domain"/>
    <property type="match status" value="1"/>
</dbReference>
<dbReference type="InterPro" id="IPR006664">
    <property type="entry name" value="OMP_bac"/>
</dbReference>
<dbReference type="Pfam" id="PF00691">
    <property type="entry name" value="OmpA"/>
    <property type="match status" value="1"/>
</dbReference>
<dbReference type="SUPFAM" id="SSF49478">
    <property type="entry name" value="Cna protein B-type domain"/>
    <property type="match status" value="1"/>
</dbReference>
<accession>A0A5C7AUR7</accession>
<evidence type="ECO:0000256" key="4">
    <source>
        <dbReference type="PROSITE-ProRule" id="PRU00473"/>
    </source>
</evidence>
<keyword evidence="7" id="KW-1185">Reference proteome</keyword>
<dbReference type="PANTHER" id="PTHR30329">
    <property type="entry name" value="STATOR ELEMENT OF FLAGELLAR MOTOR COMPLEX"/>
    <property type="match status" value="1"/>
</dbReference>
<dbReference type="GO" id="GO:0009279">
    <property type="term" value="C:cell outer membrane"/>
    <property type="evidence" value="ECO:0007669"/>
    <property type="project" value="UniProtKB-SubCell"/>
</dbReference>
<dbReference type="Pfam" id="PF07676">
    <property type="entry name" value="PD40"/>
    <property type="match status" value="1"/>
</dbReference>
<dbReference type="InterPro" id="IPR011990">
    <property type="entry name" value="TPR-like_helical_dom_sf"/>
</dbReference>
<dbReference type="PROSITE" id="PS51123">
    <property type="entry name" value="OMPA_2"/>
    <property type="match status" value="1"/>
</dbReference>
<dbReference type="Proteomes" id="UP000321790">
    <property type="component" value="Unassembled WGS sequence"/>
</dbReference>
<dbReference type="Pfam" id="PF13181">
    <property type="entry name" value="TPR_8"/>
    <property type="match status" value="1"/>
</dbReference>
<comment type="subcellular location">
    <subcellularLocation>
        <location evidence="1">Cell outer membrane</location>
    </subcellularLocation>
</comment>